<feature type="signal peptide" evidence="2">
    <location>
        <begin position="1"/>
        <end position="32"/>
    </location>
</feature>
<keyword evidence="2" id="KW-0732">Signal</keyword>
<feature type="region of interest" description="Disordered" evidence="1">
    <location>
        <begin position="80"/>
        <end position="132"/>
    </location>
</feature>
<evidence type="ECO:0000256" key="2">
    <source>
        <dbReference type="SAM" id="SignalP"/>
    </source>
</evidence>
<dbReference type="PROSITE" id="PS51318">
    <property type="entry name" value="TAT"/>
    <property type="match status" value="1"/>
</dbReference>
<evidence type="ECO:0000313" key="4">
    <source>
        <dbReference type="Proteomes" id="UP000478148"/>
    </source>
</evidence>
<dbReference type="RefSeq" id="WP_164449285.1">
    <property type="nucleotide sequence ID" value="NZ_SAIY01000009.1"/>
</dbReference>
<gene>
    <name evidence="3" type="ORF">ENC19_23750</name>
</gene>
<dbReference type="AlphaFoldDB" id="A0A6M1LAW7"/>
<feature type="compositionally biased region" description="Gly residues" evidence="1">
    <location>
        <begin position="100"/>
        <end position="110"/>
    </location>
</feature>
<feature type="region of interest" description="Disordered" evidence="1">
    <location>
        <begin position="161"/>
        <end position="180"/>
    </location>
</feature>
<reference evidence="3 4" key="1">
    <citation type="submission" date="2020-02" db="EMBL/GenBank/DDBJ databases">
        <title>Draft Genome Sequence of Verrucosispora sp. Strain CWR15, Isolated from Gulf of Mexico Sponge.</title>
        <authorList>
            <person name="Kennedy S.J."/>
            <person name="Cella E."/>
            <person name="Azarian T."/>
            <person name="Baker B.J."/>
            <person name="Shaw L.N."/>
        </authorList>
    </citation>
    <scope>NUCLEOTIDE SEQUENCE [LARGE SCALE GENOMIC DNA]</scope>
    <source>
        <strain evidence="3 4">CWR15</strain>
    </source>
</reference>
<feature type="region of interest" description="Disordered" evidence="1">
    <location>
        <begin position="33"/>
        <end position="59"/>
    </location>
</feature>
<dbReference type="EMBL" id="SAIY01000009">
    <property type="protein sequence ID" value="NGM15432.1"/>
    <property type="molecule type" value="Genomic_DNA"/>
</dbReference>
<feature type="chain" id="PRO_5026895451" evidence="2">
    <location>
        <begin position="33"/>
        <end position="180"/>
    </location>
</feature>
<sequence length="180" mass="18591">MSRTISKKHLLAGLAAAGVLGVGIAAPTVALADDKATPSASASSEPQGDRQEQRAARHAQFAEALAEELGVPTEQVTEALEKLREQYQPQGRSDREGHRGFPGRGEGRMGGADAAEGQRRTPPSAEERKEALAERLARAVEDGKLTQEQADAITAAVEAGVFGGWGGPGARGDAGESAGK</sequence>
<dbReference type="InterPro" id="IPR006311">
    <property type="entry name" value="TAT_signal"/>
</dbReference>
<comment type="caution">
    <text evidence="3">The sequence shown here is derived from an EMBL/GenBank/DDBJ whole genome shotgun (WGS) entry which is preliminary data.</text>
</comment>
<dbReference type="Proteomes" id="UP000478148">
    <property type="component" value="Unassembled WGS sequence"/>
</dbReference>
<feature type="compositionally biased region" description="Gly residues" evidence="1">
    <location>
        <begin position="161"/>
        <end position="172"/>
    </location>
</feature>
<name>A0A6M1LAW7_9ACTN</name>
<proteinExistence type="predicted"/>
<evidence type="ECO:0000313" key="3">
    <source>
        <dbReference type="EMBL" id="NGM15432.1"/>
    </source>
</evidence>
<keyword evidence="4" id="KW-1185">Reference proteome</keyword>
<accession>A0A6M1LAW7</accession>
<evidence type="ECO:0000256" key="1">
    <source>
        <dbReference type="SAM" id="MobiDB-lite"/>
    </source>
</evidence>
<organism evidence="3 4">
    <name type="scientific">Verrucosispora sioxanthis</name>
    <dbReference type="NCBI Taxonomy" id="2499994"/>
    <lineage>
        <taxon>Bacteria</taxon>
        <taxon>Bacillati</taxon>
        <taxon>Actinomycetota</taxon>
        <taxon>Actinomycetes</taxon>
        <taxon>Micromonosporales</taxon>
        <taxon>Micromonosporaceae</taxon>
        <taxon>Micromonospora</taxon>
    </lineage>
</organism>
<protein>
    <submittedName>
        <fullName evidence="3">Uncharacterized protein</fullName>
    </submittedName>
</protein>